<protein>
    <submittedName>
        <fullName evidence="2">Uncharacterized protein</fullName>
    </submittedName>
</protein>
<gene>
    <name evidence="2" type="ORF">GS597_16875</name>
</gene>
<feature type="transmembrane region" description="Helical" evidence="1">
    <location>
        <begin position="99"/>
        <end position="120"/>
    </location>
</feature>
<dbReference type="RefSeq" id="WP_161826627.1">
    <property type="nucleotide sequence ID" value="NZ_WVIC01000042.1"/>
</dbReference>
<sequence>MTTVLVATMGDRTQAEAAATALEAAAINAPAVQIVGDGYSPLESLSLSDPTQDAWTRIQRMMLWLAPFGFFAGFSFNQITHLTIWPVLSPIGNHLLGGLMGAVSGLLGGFTVNGGFQLLASPESRSFRQRLRQGKYLIVVEGSDLVIRQAMRVLQTCNPDSIQMLESQGSL</sequence>
<dbReference type="EMBL" id="WVIC01000042">
    <property type="protein sequence ID" value="NCJ08150.1"/>
    <property type="molecule type" value="Genomic_DNA"/>
</dbReference>
<comment type="caution">
    <text evidence="2">The sequence shown here is derived from an EMBL/GenBank/DDBJ whole genome shotgun (WGS) entry which is preliminary data.</text>
</comment>
<dbReference type="PANTHER" id="PTHR36109:SF1">
    <property type="entry name" value="SLR0613 PROTEIN"/>
    <property type="match status" value="1"/>
</dbReference>
<keyword evidence="1" id="KW-0812">Transmembrane</keyword>
<proteinExistence type="predicted"/>
<dbReference type="PANTHER" id="PTHR36109">
    <property type="entry name" value="MEMBRANE PROTEIN-RELATED"/>
    <property type="match status" value="1"/>
</dbReference>
<evidence type="ECO:0000313" key="3">
    <source>
        <dbReference type="Proteomes" id="UP000607397"/>
    </source>
</evidence>
<name>A0A8K2A9L3_9CYAN</name>
<feature type="transmembrane region" description="Helical" evidence="1">
    <location>
        <begin position="61"/>
        <end position="79"/>
    </location>
</feature>
<dbReference type="AlphaFoldDB" id="A0A8K2A9L3"/>
<keyword evidence="1" id="KW-0472">Membrane</keyword>
<evidence type="ECO:0000313" key="2">
    <source>
        <dbReference type="EMBL" id="NCJ08150.1"/>
    </source>
</evidence>
<keyword evidence="1" id="KW-1133">Transmembrane helix</keyword>
<organism evidence="2 3">
    <name type="scientific">Petrachloros mirabilis ULC683</name>
    <dbReference type="NCBI Taxonomy" id="2781853"/>
    <lineage>
        <taxon>Bacteria</taxon>
        <taxon>Bacillati</taxon>
        <taxon>Cyanobacteriota</taxon>
        <taxon>Cyanophyceae</taxon>
        <taxon>Synechococcales</taxon>
        <taxon>Petrachlorosaceae</taxon>
        <taxon>Petrachloros</taxon>
        <taxon>Petrachloros mirabilis</taxon>
    </lineage>
</organism>
<reference evidence="2" key="1">
    <citation type="submission" date="2019-12" db="EMBL/GenBank/DDBJ databases">
        <title>High-Quality draft genome sequences of three cyanobacteria isolated from the limestone walls of the Old Cathedral of Coimbra.</title>
        <authorList>
            <person name="Tiago I."/>
            <person name="Soares F."/>
            <person name="Portugal A."/>
        </authorList>
    </citation>
    <scope>NUCLEOTIDE SEQUENCE [LARGE SCALE GENOMIC DNA]</scope>
    <source>
        <strain evidence="2">C</strain>
    </source>
</reference>
<evidence type="ECO:0000256" key="1">
    <source>
        <dbReference type="SAM" id="Phobius"/>
    </source>
</evidence>
<dbReference type="InterPro" id="IPR052948">
    <property type="entry name" value="Low_temp-induced_all0457"/>
</dbReference>
<accession>A0A8K2A9L3</accession>
<dbReference type="Proteomes" id="UP000607397">
    <property type="component" value="Unassembled WGS sequence"/>
</dbReference>
<keyword evidence="3" id="KW-1185">Reference proteome</keyword>